<dbReference type="RefSeq" id="WP_184481052.1">
    <property type="nucleotide sequence ID" value="NZ_JACIJE010000001.1"/>
</dbReference>
<feature type="region of interest" description="Disordered" evidence="1">
    <location>
        <begin position="25"/>
        <end position="53"/>
    </location>
</feature>
<dbReference type="AlphaFoldDB" id="A0A840XJ03"/>
<reference evidence="2 3" key="1">
    <citation type="submission" date="2020-08" db="EMBL/GenBank/DDBJ databases">
        <title>Genomic Encyclopedia of Type Strains, Phase IV (KMG-IV): sequencing the most valuable type-strain genomes for metagenomic binning, comparative biology and taxonomic classification.</title>
        <authorList>
            <person name="Goeker M."/>
        </authorList>
    </citation>
    <scope>NUCLEOTIDE SEQUENCE [LARGE SCALE GENOMIC DNA]</scope>
    <source>
        <strain evidence="2 3">DSM 25895</strain>
    </source>
</reference>
<gene>
    <name evidence="2" type="ORF">FHS88_000558</name>
</gene>
<evidence type="ECO:0000313" key="3">
    <source>
        <dbReference type="Proteomes" id="UP000562254"/>
    </source>
</evidence>
<evidence type="ECO:0000313" key="2">
    <source>
        <dbReference type="EMBL" id="MBB5688448.1"/>
    </source>
</evidence>
<sequence length="53" mass="5823">MSIRRDLLLRTTLLRLPDLAALKAAAAAKPADRPAPRRPAARKRRLRPVAAKA</sequence>
<proteinExistence type="predicted"/>
<keyword evidence="3" id="KW-1185">Reference proteome</keyword>
<name>A0A840XJ03_9PROT</name>
<dbReference type="Proteomes" id="UP000562254">
    <property type="component" value="Unassembled WGS sequence"/>
</dbReference>
<accession>A0A840XJ03</accession>
<organism evidence="2 3">
    <name type="scientific">Neoroseomonas alkaliterrae</name>
    <dbReference type="NCBI Taxonomy" id="1452450"/>
    <lineage>
        <taxon>Bacteria</taxon>
        <taxon>Pseudomonadati</taxon>
        <taxon>Pseudomonadota</taxon>
        <taxon>Alphaproteobacteria</taxon>
        <taxon>Acetobacterales</taxon>
        <taxon>Acetobacteraceae</taxon>
        <taxon>Neoroseomonas</taxon>
    </lineage>
</organism>
<protein>
    <submittedName>
        <fullName evidence="2">Uncharacterized protein</fullName>
    </submittedName>
</protein>
<evidence type="ECO:0000256" key="1">
    <source>
        <dbReference type="SAM" id="MobiDB-lite"/>
    </source>
</evidence>
<comment type="caution">
    <text evidence="2">The sequence shown here is derived from an EMBL/GenBank/DDBJ whole genome shotgun (WGS) entry which is preliminary data.</text>
</comment>
<dbReference type="EMBL" id="JACIJE010000001">
    <property type="protein sequence ID" value="MBB5688448.1"/>
    <property type="molecule type" value="Genomic_DNA"/>
</dbReference>